<gene>
    <name evidence="2" type="ORF">ABW99_18570</name>
</gene>
<dbReference type="Gene3D" id="3.30.450.180">
    <property type="match status" value="1"/>
</dbReference>
<dbReference type="PATRIC" id="fig|445709.3.peg.3907"/>
<dbReference type="PANTHER" id="PTHR35010:SF4">
    <property type="entry name" value="BLL5781 PROTEIN"/>
    <property type="match status" value="1"/>
</dbReference>
<reference evidence="3" key="1">
    <citation type="submission" date="2015-06" db="EMBL/GenBank/DDBJ databases">
        <authorList>
            <person name="Lim Y.L."/>
            <person name="Ee R."/>
            <person name="Yong D."/>
            <person name="How K.Y."/>
            <person name="Yin W.F."/>
            <person name="Chan K.G."/>
        </authorList>
    </citation>
    <scope>NUCLEOTIDE SEQUENCE [LARGE SCALE GENOMIC DNA]</scope>
    <source>
        <strain evidence="3">DSM 25325</strain>
    </source>
</reference>
<dbReference type="RefSeq" id="WP_047216800.1">
    <property type="nucleotide sequence ID" value="NZ_CP011568.3"/>
</dbReference>
<dbReference type="PANTHER" id="PTHR35010">
    <property type="entry name" value="BLL4672 PROTEIN-RELATED"/>
    <property type="match status" value="1"/>
</dbReference>
<accession>A0A0G3EUG8</accession>
<protein>
    <submittedName>
        <fullName evidence="2">XRE family transcriptional regulator</fullName>
    </submittedName>
</protein>
<name>A0A0G3EUG8_9BURK</name>
<sequence length="269" mass="29470">MTLSAPTDAPSVGGLLRQWRLLRRMSQLDLACEADISTRHLSFVETGRAQPSREMLLHLAEQLAMPLRERNRLLMAGGYAPVFAERSLDDPAMSAARQAIDRVLAGHEPYPALAVDRHWTLVAANRALESLMAGVDPDLLKAPVNVLRLSLHPAGLAPRIANYWEWRAHILSRLRRQVELSGDPVLASLLDELHGYAAPKGQDHCAAVPSSHAGVIVPFELVTDDGILSFISTTTVFGTPIDITLSELALETFFPADQATADRLRRQAP</sequence>
<evidence type="ECO:0000313" key="3">
    <source>
        <dbReference type="Proteomes" id="UP000036700"/>
    </source>
</evidence>
<evidence type="ECO:0000259" key="1">
    <source>
        <dbReference type="PROSITE" id="PS50943"/>
    </source>
</evidence>
<feature type="domain" description="HTH cro/C1-type" evidence="1">
    <location>
        <begin position="16"/>
        <end position="70"/>
    </location>
</feature>
<dbReference type="STRING" id="445709.ABW99_18570"/>
<evidence type="ECO:0000313" key="2">
    <source>
        <dbReference type="EMBL" id="AKJ70703.1"/>
    </source>
</evidence>
<dbReference type="OrthoDB" id="2959414at2"/>
<proteinExistence type="predicted"/>
<dbReference type="Gene3D" id="1.10.260.40">
    <property type="entry name" value="lambda repressor-like DNA-binding domains"/>
    <property type="match status" value="1"/>
</dbReference>
<dbReference type="InterPro" id="IPR041413">
    <property type="entry name" value="MLTR_LBD"/>
</dbReference>
<dbReference type="Pfam" id="PF01381">
    <property type="entry name" value="HTH_3"/>
    <property type="match status" value="1"/>
</dbReference>
<dbReference type="PROSITE" id="PS50943">
    <property type="entry name" value="HTH_CROC1"/>
    <property type="match status" value="1"/>
</dbReference>
<dbReference type="SMART" id="SM00530">
    <property type="entry name" value="HTH_XRE"/>
    <property type="match status" value="1"/>
</dbReference>
<dbReference type="GO" id="GO:0003677">
    <property type="term" value="F:DNA binding"/>
    <property type="evidence" value="ECO:0007669"/>
    <property type="project" value="InterPro"/>
</dbReference>
<organism evidence="2 3">
    <name type="scientific">Pandoraea thiooxydans</name>
    <dbReference type="NCBI Taxonomy" id="445709"/>
    <lineage>
        <taxon>Bacteria</taxon>
        <taxon>Pseudomonadati</taxon>
        <taxon>Pseudomonadota</taxon>
        <taxon>Betaproteobacteria</taxon>
        <taxon>Burkholderiales</taxon>
        <taxon>Burkholderiaceae</taxon>
        <taxon>Pandoraea</taxon>
    </lineage>
</organism>
<dbReference type="Proteomes" id="UP000036700">
    <property type="component" value="Chromosome"/>
</dbReference>
<keyword evidence="3" id="KW-1185">Reference proteome</keyword>
<dbReference type="SUPFAM" id="SSF47413">
    <property type="entry name" value="lambda repressor-like DNA-binding domains"/>
    <property type="match status" value="1"/>
</dbReference>
<dbReference type="Pfam" id="PF17765">
    <property type="entry name" value="MLTR_LBD"/>
    <property type="match status" value="1"/>
</dbReference>
<dbReference type="AlphaFoldDB" id="A0A0G3EUG8"/>
<dbReference type="InterPro" id="IPR001387">
    <property type="entry name" value="Cro/C1-type_HTH"/>
</dbReference>
<dbReference type="CDD" id="cd00093">
    <property type="entry name" value="HTH_XRE"/>
    <property type="match status" value="1"/>
</dbReference>
<dbReference type="KEGG" id="ptx:ABW99_18570"/>
<dbReference type="InterPro" id="IPR010982">
    <property type="entry name" value="Lambda_DNA-bd_dom_sf"/>
</dbReference>
<dbReference type="EMBL" id="CP011568">
    <property type="protein sequence ID" value="AKJ70703.1"/>
    <property type="molecule type" value="Genomic_DNA"/>
</dbReference>